<keyword evidence="1" id="KW-0472">Membrane</keyword>
<sequence length="100" mass="10795">MNVMAAIIITIIIAYSINPIIPIIAITRSLSARSPIPTPCNFTPRDSAFDRVKLTSSENVIAKNTKYGSAKPPTSIPRNTATSAILSNVESRKPPDLVIF</sequence>
<accession>B3T8X0</accession>
<organism evidence="2">
    <name type="scientific">uncultured marine crenarchaeote HF4000_APKG6C9</name>
    <dbReference type="NCBI Taxonomy" id="455595"/>
    <lineage>
        <taxon>Archaea</taxon>
        <taxon>Nitrososphaerota</taxon>
        <taxon>Nitrososphaeria</taxon>
        <taxon>Nitrosopumilales</taxon>
        <taxon>environmental samples</taxon>
    </lineage>
</organism>
<reference evidence="2" key="1">
    <citation type="journal article" date="2008" name="ISME J.">
        <title>Genomic patterns of recombination, clonal divergence and environment in marine microbial populations.</title>
        <authorList>
            <person name="Konstantinidis K.T."/>
            <person name="Delong E.F."/>
        </authorList>
    </citation>
    <scope>NUCLEOTIDE SEQUENCE</scope>
</reference>
<dbReference type="EMBL" id="EU016642">
    <property type="protein sequence ID" value="ABZ09029.1"/>
    <property type="molecule type" value="Genomic_DNA"/>
</dbReference>
<keyword evidence="1" id="KW-1133">Transmembrane helix</keyword>
<protein>
    <submittedName>
        <fullName evidence="2">Uncharacterized protein</fullName>
    </submittedName>
</protein>
<keyword evidence="1" id="KW-0812">Transmembrane</keyword>
<proteinExistence type="predicted"/>
<evidence type="ECO:0000313" key="2">
    <source>
        <dbReference type="EMBL" id="ABZ09029.1"/>
    </source>
</evidence>
<name>B3T8X0_9ARCH</name>
<dbReference type="AlphaFoldDB" id="B3T8X0"/>
<feature type="transmembrane region" description="Helical" evidence="1">
    <location>
        <begin position="6"/>
        <end position="26"/>
    </location>
</feature>
<gene>
    <name evidence="2" type="ORF">ALOHA_HF4000APKG6C9ctg1g26</name>
</gene>
<evidence type="ECO:0000256" key="1">
    <source>
        <dbReference type="SAM" id="Phobius"/>
    </source>
</evidence>